<evidence type="ECO:0000256" key="10">
    <source>
        <dbReference type="SAM" id="MobiDB-lite"/>
    </source>
</evidence>
<dbReference type="AlphaFoldDB" id="A0A2X0MLP9"/>
<gene>
    <name evidence="12" type="primary">BQ5605_C002g01785</name>
    <name evidence="12" type="ORF">BQ5605_C002G01785</name>
</gene>
<dbReference type="GO" id="GO:0005886">
    <property type="term" value="C:plasma membrane"/>
    <property type="evidence" value="ECO:0007669"/>
    <property type="project" value="TreeGrafter"/>
</dbReference>
<evidence type="ECO:0000256" key="7">
    <source>
        <dbReference type="ARBA" id="ARBA00023214"/>
    </source>
</evidence>
<dbReference type="GO" id="GO:0005794">
    <property type="term" value="C:Golgi apparatus"/>
    <property type="evidence" value="ECO:0007669"/>
    <property type="project" value="TreeGrafter"/>
</dbReference>
<protein>
    <recommendedName>
        <fullName evidence="9">Chloride channel protein</fullName>
    </recommendedName>
</protein>
<evidence type="ECO:0000256" key="9">
    <source>
        <dbReference type="RuleBase" id="RU361221"/>
    </source>
</evidence>
<dbReference type="EMBL" id="FQNC01000041">
    <property type="protein sequence ID" value="SGY35620.1"/>
    <property type="molecule type" value="Genomic_DNA"/>
</dbReference>
<sequence length="1043" mass="113031">MDPSTSSVFSASRSRSSTRSVTLTAIDHAPSSSSRSRSRSPSRAAAAARVPVPHLNTTVTTPSLGAFGLSTPTHNSTEDERSPLLLHRVKSSSSGIQNVRKLSAAVSDYISGGAHSGAGAAGHPQALSLHFNDAPSPNADPDGEQYDECASLFSDQEHWRRGDEPEEGISWRGGRRRKSGKGTPSLKGYDGEFRHDLQGEAGNGIRQWYDNFHTIDWIHDSIKHSYRMRKLRLRKRTDGLRGQLVNLWDGSQGWILVTVIGEDHFVNVVCMLPILCSPTGILTAVVAFMITSSEMLLFDLKDGYCATNPRLAKRFCCPVARRGRTGSIFSLMSVVRSPPVEEVEDHCANWRTWAQVWVDRGGSEHYAEAIAYLAFICIAVLFAVFAASLTIYLTASDSVYSSKDSPSIPHPGFSPAFPALLSSRPGLSPSPSVSFRPEDSLRADDGKLQLPTPRPRKVMYFAAGSGIPEIKTILSGMVIRGYLGTWTLVTKAVGLSFSVASGLSLGKEGPLVHISSAVGNIASRFFPKYDRNEGKRREILSAACAAGVSVSFGAPVGGTLFSLEEVSYFFPSRTMIRSFWCAMIAAISLKMLDPFGTGKTVLFEVTYDRDWHTFELIGFLLLGAFGGVYGALFCKANIWWTRRVRNGTFLRSHPIIEVALVTLITVAIAFYNPWTKMGGTEFISELFSECHIDSTNKSALCVDVPGEAWALIGSVAFALVAKAALTVITFGIKLPAGIFIPTLVVGACTGRIAGLLVEVLHAHNPTWTVFAACRTSNEQGPLPFGQACVLPGVWSMIGAVSALAGVTRTTVSLAVICFELTSTLAYTVPVMLGVVVAKTVGDAIEPRSIYDLVIELNDLPYLDAKLEYIHESTPGDILASDTPVISLDEDNTFGSLRSKLASLYEQGVGGGFPIVASEEGGGQRMYGYLASKELEFGLVRSSFTFSSPTTPCTFRVASASRQGISLQASRVATPAGCDFSWLVDMAPITVSLRSPMELVHELFVKLGVRYVVVVNDKGLYKGVIEKNHYLSYLQWLEKKAVRR</sequence>
<dbReference type="GO" id="GO:0005247">
    <property type="term" value="F:voltage-gated chloride channel activity"/>
    <property type="evidence" value="ECO:0007669"/>
    <property type="project" value="TreeGrafter"/>
</dbReference>
<evidence type="ECO:0000256" key="3">
    <source>
        <dbReference type="ARBA" id="ARBA00022692"/>
    </source>
</evidence>
<dbReference type="Gene3D" id="1.10.3080.10">
    <property type="entry name" value="Clc chloride channel"/>
    <property type="match status" value="1"/>
</dbReference>
<feature type="transmembrane region" description="Helical" evidence="9">
    <location>
        <begin position="539"/>
        <end position="563"/>
    </location>
</feature>
<dbReference type="GO" id="GO:0005769">
    <property type="term" value="C:early endosome"/>
    <property type="evidence" value="ECO:0007669"/>
    <property type="project" value="TreeGrafter"/>
</dbReference>
<keyword evidence="4 9" id="KW-1133">Transmembrane helix</keyword>
<dbReference type="PRINTS" id="PR00762">
    <property type="entry name" value="CLCHANNEL"/>
</dbReference>
<dbReference type="SUPFAM" id="SSF81340">
    <property type="entry name" value="Clc chloride channel"/>
    <property type="match status" value="1"/>
</dbReference>
<comment type="similarity">
    <text evidence="9">Belongs to the chloride channel (TC 2.A.49) family.</text>
</comment>
<name>A0A2X0MLP9_9BASI</name>
<dbReference type="PANTHER" id="PTHR45711:SF6">
    <property type="entry name" value="CHLORIDE CHANNEL PROTEIN"/>
    <property type="match status" value="1"/>
</dbReference>
<dbReference type="PANTHER" id="PTHR45711">
    <property type="entry name" value="CHLORIDE CHANNEL PROTEIN"/>
    <property type="match status" value="1"/>
</dbReference>
<feature type="transmembrane region" description="Helical" evidence="9">
    <location>
        <begin position="370"/>
        <end position="395"/>
    </location>
</feature>
<comment type="subcellular location">
    <subcellularLocation>
        <location evidence="1 9">Membrane</location>
        <topology evidence="1 9">Multi-pass membrane protein</topology>
    </subcellularLocation>
</comment>
<evidence type="ECO:0000256" key="1">
    <source>
        <dbReference type="ARBA" id="ARBA00004141"/>
    </source>
</evidence>
<keyword evidence="7 9" id="KW-0868">Chloride</keyword>
<keyword evidence="3 9" id="KW-0812">Transmembrane</keyword>
<feature type="transmembrane region" description="Helical" evidence="9">
    <location>
        <begin position="813"/>
        <end position="837"/>
    </location>
</feature>
<keyword evidence="8" id="KW-0129">CBS domain</keyword>
<dbReference type="CDD" id="cd03684">
    <property type="entry name" value="ClC_3_like"/>
    <property type="match status" value="1"/>
</dbReference>
<feature type="transmembrane region" description="Helical" evidence="9">
    <location>
        <begin position="655"/>
        <end position="674"/>
    </location>
</feature>
<evidence type="ECO:0000256" key="4">
    <source>
        <dbReference type="ARBA" id="ARBA00022989"/>
    </source>
</evidence>
<feature type="transmembrane region" description="Helical" evidence="9">
    <location>
        <begin position="612"/>
        <end position="634"/>
    </location>
</feature>
<evidence type="ECO:0000256" key="5">
    <source>
        <dbReference type="ARBA" id="ARBA00023065"/>
    </source>
</evidence>
<dbReference type="InterPro" id="IPR001807">
    <property type="entry name" value="ClC"/>
</dbReference>
<feature type="region of interest" description="Disordered" evidence="10">
    <location>
        <begin position="428"/>
        <end position="450"/>
    </location>
</feature>
<feature type="compositionally biased region" description="Basic and acidic residues" evidence="10">
    <location>
        <begin position="436"/>
        <end position="447"/>
    </location>
</feature>
<keyword evidence="5 9" id="KW-0406">Ion transport</keyword>
<evidence type="ECO:0000259" key="11">
    <source>
        <dbReference type="PROSITE" id="PS51371"/>
    </source>
</evidence>
<comment type="caution">
    <text evidence="9">Lacks conserved residue(s) required for the propagation of feature annotation.</text>
</comment>
<dbReference type="SUPFAM" id="SSF54631">
    <property type="entry name" value="CBS-domain pair"/>
    <property type="match status" value="1"/>
</dbReference>
<evidence type="ECO:0000256" key="6">
    <source>
        <dbReference type="ARBA" id="ARBA00023136"/>
    </source>
</evidence>
<dbReference type="Proteomes" id="UP000249464">
    <property type="component" value="Unassembled WGS sequence"/>
</dbReference>
<feature type="transmembrane region" description="Helical" evidence="9">
    <location>
        <begin position="708"/>
        <end position="731"/>
    </location>
</feature>
<dbReference type="PROSITE" id="PS51371">
    <property type="entry name" value="CBS"/>
    <property type="match status" value="1"/>
</dbReference>
<evidence type="ECO:0000313" key="12">
    <source>
        <dbReference type="EMBL" id="SGY35620.1"/>
    </source>
</evidence>
<feature type="transmembrane region" description="Helical" evidence="9">
    <location>
        <begin position="738"/>
        <end position="757"/>
    </location>
</feature>
<feature type="region of interest" description="Disordered" evidence="10">
    <location>
        <begin position="158"/>
        <end position="192"/>
    </location>
</feature>
<evidence type="ECO:0000256" key="2">
    <source>
        <dbReference type="ARBA" id="ARBA00022448"/>
    </source>
</evidence>
<feature type="transmembrane region" description="Helical" evidence="9">
    <location>
        <begin position="265"/>
        <end position="291"/>
    </location>
</feature>
<feature type="region of interest" description="Disordered" evidence="10">
    <location>
        <begin position="1"/>
        <end position="81"/>
    </location>
</feature>
<feature type="domain" description="CBS" evidence="11">
    <location>
        <begin position="983"/>
        <end position="1041"/>
    </location>
</feature>
<feature type="transmembrane region" description="Helical" evidence="9">
    <location>
        <begin position="784"/>
        <end position="806"/>
    </location>
</feature>
<evidence type="ECO:0000256" key="8">
    <source>
        <dbReference type="PROSITE-ProRule" id="PRU00703"/>
    </source>
</evidence>
<dbReference type="FunFam" id="1.10.3080.10:FF:000013">
    <property type="entry name" value="Voltage-gated chloride channel (ClcA)"/>
    <property type="match status" value="1"/>
</dbReference>
<keyword evidence="13" id="KW-1185">Reference proteome</keyword>
<proteinExistence type="inferred from homology"/>
<reference evidence="12 13" key="1">
    <citation type="submission" date="2016-11" db="EMBL/GenBank/DDBJ databases">
        <authorList>
            <person name="Jaros S."/>
            <person name="Januszkiewicz K."/>
            <person name="Wedrychowicz H."/>
        </authorList>
    </citation>
    <scope>NUCLEOTIDE SEQUENCE [LARGE SCALE GENOMIC DNA]</scope>
</reference>
<accession>A0A2X0MLP9</accession>
<dbReference type="InterPro" id="IPR000644">
    <property type="entry name" value="CBS_dom"/>
</dbReference>
<dbReference type="Pfam" id="PF00654">
    <property type="entry name" value="Voltage_CLC"/>
    <property type="match status" value="1"/>
</dbReference>
<feature type="compositionally biased region" description="Low complexity" evidence="10">
    <location>
        <begin position="29"/>
        <end position="49"/>
    </location>
</feature>
<evidence type="ECO:0000313" key="13">
    <source>
        <dbReference type="Proteomes" id="UP000249464"/>
    </source>
</evidence>
<feature type="compositionally biased region" description="Low complexity" evidence="10">
    <location>
        <begin position="1"/>
        <end position="22"/>
    </location>
</feature>
<dbReference type="InterPro" id="IPR014743">
    <property type="entry name" value="Cl-channel_core"/>
</dbReference>
<keyword evidence="6 9" id="KW-0472">Membrane</keyword>
<dbReference type="InterPro" id="IPR046342">
    <property type="entry name" value="CBS_dom_sf"/>
</dbReference>
<keyword evidence="2 9" id="KW-0813">Transport</keyword>
<organism evidence="12 13">
    <name type="scientific">Microbotryum silenes-dioicae</name>
    <dbReference type="NCBI Taxonomy" id="796604"/>
    <lineage>
        <taxon>Eukaryota</taxon>
        <taxon>Fungi</taxon>
        <taxon>Dikarya</taxon>
        <taxon>Basidiomycota</taxon>
        <taxon>Pucciniomycotina</taxon>
        <taxon>Microbotryomycetes</taxon>
        <taxon>Microbotryales</taxon>
        <taxon>Microbotryaceae</taxon>
        <taxon>Microbotryum</taxon>
    </lineage>
</organism>
<dbReference type="STRING" id="796604.A0A2X0MLP9"/>